<organism evidence="2 3">
    <name type="scientific">Mycena albidolilacea</name>
    <dbReference type="NCBI Taxonomy" id="1033008"/>
    <lineage>
        <taxon>Eukaryota</taxon>
        <taxon>Fungi</taxon>
        <taxon>Dikarya</taxon>
        <taxon>Basidiomycota</taxon>
        <taxon>Agaricomycotina</taxon>
        <taxon>Agaricomycetes</taxon>
        <taxon>Agaricomycetidae</taxon>
        <taxon>Agaricales</taxon>
        <taxon>Marasmiineae</taxon>
        <taxon>Mycenaceae</taxon>
        <taxon>Mycena</taxon>
    </lineage>
</organism>
<dbReference type="EMBL" id="JARIHO010000005">
    <property type="protein sequence ID" value="KAJ7360654.1"/>
    <property type="molecule type" value="Genomic_DNA"/>
</dbReference>
<reference evidence="2" key="1">
    <citation type="submission" date="2023-03" db="EMBL/GenBank/DDBJ databases">
        <title>Massive genome expansion in bonnet fungi (Mycena s.s.) driven by repeated elements and novel gene families across ecological guilds.</title>
        <authorList>
            <consortium name="Lawrence Berkeley National Laboratory"/>
            <person name="Harder C.B."/>
            <person name="Miyauchi S."/>
            <person name="Viragh M."/>
            <person name="Kuo A."/>
            <person name="Thoen E."/>
            <person name="Andreopoulos B."/>
            <person name="Lu D."/>
            <person name="Skrede I."/>
            <person name="Drula E."/>
            <person name="Henrissat B."/>
            <person name="Morin E."/>
            <person name="Kohler A."/>
            <person name="Barry K."/>
            <person name="LaButti K."/>
            <person name="Morin E."/>
            <person name="Salamov A."/>
            <person name="Lipzen A."/>
            <person name="Mereny Z."/>
            <person name="Hegedus B."/>
            <person name="Baldrian P."/>
            <person name="Stursova M."/>
            <person name="Weitz H."/>
            <person name="Taylor A."/>
            <person name="Grigoriev I.V."/>
            <person name="Nagy L.G."/>
            <person name="Martin F."/>
            <person name="Kauserud H."/>
        </authorList>
    </citation>
    <scope>NUCLEOTIDE SEQUENCE</scope>
    <source>
        <strain evidence="2">CBHHK002</strain>
    </source>
</reference>
<protein>
    <submittedName>
        <fullName evidence="2">Uncharacterized protein</fullName>
    </submittedName>
</protein>
<sequence>MAAGRQSRGLDWTVPGPDRPVQRSGTVDDSGGDGHSEDGEWLSFENETTPMREGKRRDVNGPRGTKKIPEDVPQRKGGRRPGEMKVRARRQSTASVHHVGGGGGGGGAGPGRLGRVQTADTDAKHGDREEAEARERERPPRIESGPFSTQKNWGAAKTEFGESGRNVAATNRKLHGAALKIGTDLGGGGPWPYLGRRTRRHGGTEIARPVRRPFAFRMGRPRLLR</sequence>
<feature type="region of interest" description="Disordered" evidence="1">
    <location>
        <begin position="1"/>
        <end position="154"/>
    </location>
</feature>
<evidence type="ECO:0000256" key="1">
    <source>
        <dbReference type="SAM" id="MobiDB-lite"/>
    </source>
</evidence>
<feature type="compositionally biased region" description="Gly residues" evidence="1">
    <location>
        <begin position="99"/>
        <end position="112"/>
    </location>
</feature>
<evidence type="ECO:0000313" key="2">
    <source>
        <dbReference type="EMBL" id="KAJ7360654.1"/>
    </source>
</evidence>
<name>A0AAD7F1V7_9AGAR</name>
<keyword evidence="3" id="KW-1185">Reference proteome</keyword>
<accession>A0AAD7F1V7</accession>
<proteinExistence type="predicted"/>
<feature type="compositionally biased region" description="Basic and acidic residues" evidence="1">
    <location>
        <begin position="67"/>
        <end position="86"/>
    </location>
</feature>
<feature type="compositionally biased region" description="Basic and acidic residues" evidence="1">
    <location>
        <begin position="121"/>
        <end position="141"/>
    </location>
</feature>
<dbReference type="AlphaFoldDB" id="A0AAD7F1V7"/>
<feature type="compositionally biased region" description="Basic and acidic residues" evidence="1">
    <location>
        <begin position="50"/>
        <end position="60"/>
    </location>
</feature>
<gene>
    <name evidence="2" type="ORF">DFH08DRAFT_1030750</name>
</gene>
<evidence type="ECO:0000313" key="3">
    <source>
        <dbReference type="Proteomes" id="UP001218218"/>
    </source>
</evidence>
<dbReference type="Proteomes" id="UP001218218">
    <property type="component" value="Unassembled WGS sequence"/>
</dbReference>
<comment type="caution">
    <text evidence="2">The sequence shown here is derived from an EMBL/GenBank/DDBJ whole genome shotgun (WGS) entry which is preliminary data.</text>
</comment>